<evidence type="ECO:0000313" key="3">
    <source>
        <dbReference type="Proteomes" id="UP000261288"/>
    </source>
</evidence>
<organism evidence="2 3">
    <name type="scientific">Bifidobacterium longum</name>
    <dbReference type="NCBI Taxonomy" id="216816"/>
    <lineage>
        <taxon>Bacteria</taxon>
        <taxon>Bacillati</taxon>
        <taxon>Actinomycetota</taxon>
        <taxon>Actinomycetes</taxon>
        <taxon>Bifidobacteriales</taxon>
        <taxon>Bifidobacteriaceae</taxon>
        <taxon>Bifidobacterium</taxon>
    </lineage>
</organism>
<dbReference type="Proteomes" id="UP000261288">
    <property type="component" value="Unassembled WGS sequence"/>
</dbReference>
<reference evidence="2 3" key="1">
    <citation type="submission" date="2018-08" db="EMBL/GenBank/DDBJ databases">
        <title>A genome reference for cultivated species of the human gut microbiota.</title>
        <authorList>
            <person name="Zou Y."/>
            <person name="Xue W."/>
            <person name="Luo G."/>
        </authorList>
    </citation>
    <scope>NUCLEOTIDE SEQUENCE [LARGE SCALE GENOMIC DNA]</scope>
    <source>
        <strain evidence="2 3">TF06-45A</strain>
    </source>
</reference>
<evidence type="ECO:0000313" key="2">
    <source>
        <dbReference type="EMBL" id="RGL45003.1"/>
    </source>
</evidence>
<gene>
    <name evidence="2" type="ORF">DXC63_11280</name>
</gene>
<comment type="caution">
    <text evidence="2">The sequence shown here is derived from an EMBL/GenBank/DDBJ whole genome shotgun (WGS) entry which is preliminary data.</text>
</comment>
<dbReference type="EMBL" id="QSRZ01000014">
    <property type="protein sequence ID" value="RGL45003.1"/>
    <property type="molecule type" value="Genomic_DNA"/>
</dbReference>
<sequence length="382" mass="43312">MSQKIGIITFHAAYNFGSVLQAYATQQSISMLGFDVSTIDYRPKSQNDYYGKLYRTSFGIKPFIKDLMMMPARSERLIRRNRFESFIKEHLSLTEERFTFPDELNKIADTFDVFVSGSDQIINKHSNELQNENWSAMNPYLLTFTTRKKITYASSPSSMSDEELQNIVEPLKRFDFISAREEDAAVKISRLTGKKVPNVLDPTLLLSKENWLKVSEGASIRSLPHDFVLYYSLDGTNKVAKRVTTLRNIAKSLNVPVLVITPFAYVPSDKYLINDHSFGPSEFIQAINNASLVITDSYHGTLFSLNLGTPFLSISSGSGSSTRKDQVLSRLHLSDHIVGSLEDSVSKLSKGNFSEDRDYRQLLDKLKQESVSYLSYSLKYES</sequence>
<feature type="domain" description="Polysaccharide pyruvyl transferase" evidence="1">
    <location>
        <begin position="15"/>
        <end position="316"/>
    </location>
</feature>
<dbReference type="Pfam" id="PF04230">
    <property type="entry name" value="PS_pyruv_trans"/>
    <property type="match status" value="1"/>
</dbReference>
<dbReference type="GO" id="GO:0016740">
    <property type="term" value="F:transferase activity"/>
    <property type="evidence" value="ECO:0007669"/>
    <property type="project" value="UniProtKB-KW"/>
</dbReference>
<name>A0A3E4S322_BIFLN</name>
<dbReference type="RefSeq" id="WP_081295328.1">
    <property type="nucleotide sequence ID" value="NZ_JAWWRR010000001.1"/>
</dbReference>
<proteinExistence type="predicted"/>
<dbReference type="AlphaFoldDB" id="A0A3E4S322"/>
<dbReference type="InterPro" id="IPR007345">
    <property type="entry name" value="Polysacch_pyruvyl_Trfase"/>
</dbReference>
<evidence type="ECO:0000259" key="1">
    <source>
        <dbReference type="Pfam" id="PF04230"/>
    </source>
</evidence>
<protein>
    <submittedName>
        <fullName evidence="2">Polysaccharide pyruvyl transferase family protein</fullName>
    </submittedName>
</protein>
<keyword evidence="2" id="KW-0808">Transferase</keyword>
<accession>A0A3E4S322</accession>